<dbReference type="InterPro" id="IPR000594">
    <property type="entry name" value="ThiF_NAD_FAD-bd"/>
</dbReference>
<dbReference type="PRINTS" id="PR01849">
    <property type="entry name" value="UBIQUITINACT"/>
</dbReference>
<evidence type="ECO:0000256" key="8">
    <source>
        <dbReference type="ARBA" id="ARBA00022840"/>
    </source>
</evidence>
<keyword evidence="5 10" id="KW-0436">Ligase</keyword>
<dbReference type="Gene3D" id="3.10.290.60">
    <property type="entry name" value="Ubiquitin-activating enzyme E1, UFD domain"/>
    <property type="match status" value="1"/>
</dbReference>
<evidence type="ECO:0000313" key="13">
    <source>
        <dbReference type="Proteomes" id="UP001178507"/>
    </source>
</evidence>
<dbReference type="SMART" id="SM00985">
    <property type="entry name" value="UBA_e1_C"/>
    <property type="match status" value="1"/>
</dbReference>
<dbReference type="InterPro" id="IPR032420">
    <property type="entry name" value="E1_4HB"/>
</dbReference>
<evidence type="ECO:0000256" key="10">
    <source>
        <dbReference type="RuleBase" id="RU000519"/>
    </source>
</evidence>
<evidence type="ECO:0000256" key="4">
    <source>
        <dbReference type="ARBA" id="ARBA00012990"/>
    </source>
</evidence>
<comment type="catalytic activity">
    <reaction evidence="1">
        <text>ATP + ubiquitin + [E1 ubiquitin-activating enzyme]-L-cysteine = AMP + diphosphate + S-ubiquitinyl-[E1 ubiquitin-activating enzyme]-L-cysteine.</text>
        <dbReference type="EC" id="6.2.1.45"/>
    </reaction>
</comment>
<dbReference type="PROSITE" id="PS00865">
    <property type="entry name" value="UBIQUITIN_ACTIVAT_2"/>
    <property type="match status" value="1"/>
</dbReference>
<dbReference type="Gene3D" id="1.10.10.2660">
    <property type="entry name" value="Ubiquitin-activating enzyme E1, SCCH domain"/>
    <property type="match status" value="1"/>
</dbReference>
<dbReference type="InterPro" id="IPR032418">
    <property type="entry name" value="E1_FCCH"/>
</dbReference>
<dbReference type="EMBL" id="CAUJNA010001079">
    <property type="protein sequence ID" value="CAJ1384081.1"/>
    <property type="molecule type" value="Genomic_DNA"/>
</dbReference>
<evidence type="ECO:0000256" key="5">
    <source>
        <dbReference type="ARBA" id="ARBA00022598"/>
    </source>
</evidence>
<dbReference type="FunFam" id="1.10.10.2660:FF:000005">
    <property type="entry name" value="Ubiquitin-activating enzyme E1, putative"/>
    <property type="match status" value="1"/>
</dbReference>
<dbReference type="NCBIfam" id="TIGR01408">
    <property type="entry name" value="Ube1"/>
    <property type="match status" value="1"/>
</dbReference>
<dbReference type="EC" id="6.2.1.45" evidence="4"/>
<protein>
    <recommendedName>
        <fullName evidence="4">E1 ubiquitin-activating enzyme</fullName>
        <ecNumber evidence="4">6.2.1.45</ecNumber>
    </recommendedName>
</protein>
<dbReference type="GO" id="GO:0006974">
    <property type="term" value="P:DNA damage response"/>
    <property type="evidence" value="ECO:0007669"/>
    <property type="project" value="TreeGrafter"/>
</dbReference>
<keyword evidence="8 10" id="KW-0067">ATP-binding</keyword>
<dbReference type="Pfam" id="PF09358">
    <property type="entry name" value="E1_UFD"/>
    <property type="match status" value="1"/>
</dbReference>
<organism evidence="12 13">
    <name type="scientific">Effrenium voratum</name>
    <dbReference type="NCBI Taxonomy" id="2562239"/>
    <lineage>
        <taxon>Eukaryota</taxon>
        <taxon>Sar</taxon>
        <taxon>Alveolata</taxon>
        <taxon>Dinophyceae</taxon>
        <taxon>Suessiales</taxon>
        <taxon>Symbiodiniaceae</taxon>
        <taxon>Effrenium</taxon>
    </lineage>
</organism>
<dbReference type="Gene3D" id="2.40.30.180">
    <property type="entry name" value="Ubiquitin-activating enzyme E1, FCCH domain"/>
    <property type="match status" value="1"/>
</dbReference>
<evidence type="ECO:0000313" key="12">
    <source>
        <dbReference type="EMBL" id="CAJ1384081.1"/>
    </source>
</evidence>
<evidence type="ECO:0000256" key="6">
    <source>
        <dbReference type="ARBA" id="ARBA00022741"/>
    </source>
</evidence>
<gene>
    <name evidence="12" type="ORF">EVOR1521_LOCUS11015</name>
</gene>
<evidence type="ECO:0000256" key="7">
    <source>
        <dbReference type="ARBA" id="ARBA00022786"/>
    </source>
</evidence>
<dbReference type="Gene3D" id="3.40.50.12550">
    <property type="entry name" value="Ubiquitin-activating enzyme E1, inactive adenylation domain, subdomain 2"/>
    <property type="match status" value="1"/>
</dbReference>
<comment type="pathway">
    <text evidence="2">Protein modification; protein ubiquitination.</text>
</comment>
<dbReference type="GO" id="GO:0006511">
    <property type="term" value="P:ubiquitin-dependent protein catabolic process"/>
    <property type="evidence" value="ECO:0007669"/>
    <property type="project" value="TreeGrafter"/>
</dbReference>
<dbReference type="PANTHER" id="PTHR10953">
    <property type="entry name" value="UBIQUITIN-ACTIVATING ENZYME E1"/>
    <property type="match status" value="1"/>
</dbReference>
<dbReference type="GO" id="GO:0005737">
    <property type="term" value="C:cytoplasm"/>
    <property type="evidence" value="ECO:0007669"/>
    <property type="project" value="TreeGrafter"/>
</dbReference>
<dbReference type="InterPro" id="IPR018075">
    <property type="entry name" value="UBQ-activ_enz_E1"/>
</dbReference>
<sequence>MGPITEELIQGLSLVVLTETSQAELLRCNALCRARNPAVGFIAADCFGLAASVFVDFGDSFMCHDKDGEEPRSAIVNGITLESPGTVHTHQDKRHGFQDGDWVVFREVQGMTQLNDGKPRQIKVTGPYSFTIEDTSGYSAYVSDGVVTQSKVPHPIQFFSYQQSLAQPKHAGEEMHVPDMAKFGRSEQLHFAVQAVMAYREKHGALPPVRDAAAAQECVDLAKEINAARTKEGDPALCVDEVEVEVVKKVAMFSRCMICPMSAFLGGVVAQEVVKFTGKFTPLHQFLYFDMFELCPEQDPSDWQPAATRYDDQIAILGKSMQQAIANMKIFLVGAGALGCEFLKSFAMMGAGCGDGKLTVTDMDRIEISNLNRQFLFRQSDVGSSKSHSAARAAKAMNKDLKVSAMEVRVGPDTEDTFDDAFWEGLDCVVNALDNIQARLYVDSRCVWFSKPLLESGTLGTKANVQVVLPKLTQSYGDSQDPPEESIPLCTVKHFPNAIEHTIEWSREAFETMFVEAPREGNTFMNDTAAYLQKLPTTGSGTSQLQRLKSIKRMMEKRADGAFDACVEYAVQEFQEKFHDSIVQLLYTFPLEHVTSEGAKFWSGPKRPPAPIKFDLKDELHIDFVMAAANLYAAILGLTQNRDRGQVTQMAAAVKVQEFKPREMKIKVDDKDTTGEGCMDDDEAARRLMAEMAEKGKAAKSKADLQPAEFEKDDDSNFHIQFIAAAANLRARNYKIPEADFHKVKMTAGKIIPAIATTTAMATGLVSAELLKIANLQARKLEDFKNAFVTLALPLWVLSEPLPPVKTVSKDHDPIIMGPVKAKPEGFTTWDKVECRLGDATLQAFLDFLTDEVGVEVMIMSSGNACLYNAYVPAHKKRLKEKITDLWETITKQKLSAKRTYLTLEVSASDIDDGVDVVIPSVKFQFR</sequence>
<dbReference type="InterPro" id="IPR038252">
    <property type="entry name" value="UBA_E1_C_sf"/>
</dbReference>
<dbReference type="InterPro" id="IPR033127">
    <property type="entry name" value="UBQ-activ_enz_E1_Cys_AS"/>
</dbReference>
<dbReference type="PANTHER" id="PTHR10953:SF4">
    <property type="entry name" value="UBIQUITIN-ACTIVATING ENZYME E1 C-TERMINAL DOMAIN-CONTAINING PROTEIN"/>
    <property type="match status" value="1"/>
</dbReference>
<dbReference type="FunFam" id="3.40.50.720:FF:000015">
    <property type="entry name" value="Ubiquitin-activating enzyme E1 1"/>
    <property type="match status" value="1"/>
</dbReference>
<reference evidence="12" key="1">
    <citation type="submission" date="2023-08" db="EMBL/GenBank/DDBJ databases">
        <authorList>
            <person name="Chen Y."/>
            <person name="Shah S."/>
            <person name="Dougan E. K."/>
            <person name="Thang M."/>
            <person name="Chan C."/>
        </authorList>
    </citation>
    <scope>NUCLEOTIDE SEQUENCE</scope>
</reference>
<accession>A0AA36IAG1</accession>
<keyword evidence="6 10" id="KW-0547">Nucleotide-binding</keyword>
<name>A0AA36IAG1_9DINO</name>
<dbReference type="InterPro" id="IPR000011">
    <property type="entry name" value="UBQ/SUMO-activ_enz_E1-like"/>
</dbReference>
<dbReference type="GO" id="GO:0005634">
    <property type="term" value="C:nucleus"/>
    <property type="evidence" value="ECO:0007669"/>
    <property type="project" value="TreeGrafter"/>
</dbReference>
<dbReference type="InterPro" id="IPR035985">
    <property type="entry name" value="Ubiquitin-activating_enz"/>
</dbReference>
<keyword evidence="13" id="KW-1185">Reference proteome</keyword>
<evidence type="ECO:0000256" key="2">
    <source>
        <dbReference type="ARBA" id="ARBA00004906"/>
    </source>
</evidence>
<dbReference type="InterPro" id="IPR042063">
    <property type="entry name" value="Ubi_acti_E1_SCCH"/>
</dbReference>
<dbReference type="SUPFAM" id="SSF69572">
    <property type="entry name" value="Activating enzymes of the ubiquitin-like proteins"/>
    <property type="match status" value="2"/>
</dbReference>
<evidence type="ECO:0000256" key="1">
    <source>
        <dbReference type="ARBA" id="ARBA00000488"/>
    </source>
</evidence>
<evidence type="ECO:0000256" key="3">
    <source>
        <dbReference type="ARBA" id="ARBA00005673"/>
    </source>
</evidence>
<proteinExistence type="inferred from homology"/>
<keyword evidence="7 10" id="KW-0833">Ubl conjugation pathway</keyword>
<feature type="domain" description="Ubiquitin-activating enzyme E1 C-terminal" evidence="11">
    <location>
        <begin position="784"/>
        <end position="922"/>
    </location>
</feature>
<dbReference type="Pfam" id="PF10585">
    <property type="entry name" value="UBA_E1_SCCH"/>
    <property type="match status" value="1"/>
</dbReference>
<dbReference type="InterPro" id="IPR042302">
    <property type="entry name" value="E1_FCCH_sf"/>
</dbReference>
<dbReference type="Pfam" id="PF00899">
    <property type="entry name" value="ThiF"/>
    <property type="match status" value="1"/>
</dbReference>
<dbReference type="GO" id="GO:0005524">
    <property type="term" value="F:ATP binding"/>
    <property type="evidence" value="ECO:0007669"/>
    <property type="project" value="UniProtKB-KW"/>
</dbReference>
<dbReference type="FunFam" id="2.40.30.180:FF:000001">
    <property type="entry name" value="ubiquitin-like modifier-activating enzyme 1"/>
    <property type="match status" value="1"/>
</dbReference>
<dbReference type="Pfam" id="PF16191">
    <property type="entry name" value="E1_4HB"/>
    <property type="match status" value="1"/>
</dbReference>
<dbReference type="GO" id="GO:0004839">
    <property type="term" value="F:ubiquitin activating enzyme activity"/>
    <property type="evidence" value="ECO:0007669"/>
    <property type="project" value="UniProtKB-EC"/>
</dbReference>
<dbReference type="AlphaFoldDB" id="A0AA36IAG1"/>
<feature type="active site" description="Glycyl thioester intermediate" evidence="9">
    <location>
        <position position="490"/>
    </location>
</feature>
<dbReference type="InterPro" id="IPR045886">
    <property type="entry name" value="ThiF/MoeB/HesA"/>
</dbReference>
<evidence type="ECO:0000256" key="9">
    <source>
        <dbReference type="PROSITE-ProRule" id="PRU10132"/>
    </source>
</evidence>
<dbReference type="Proteomes" id="UP001178507">
    <property type="component" value="Unassembled WGS sequence"/>
</dbReference>
<comment type="caution">
    <text evidence="12">The sequence shown here is derived from an EMBL/GenBank/DDBJ whole genome shotgun (WGS) entry which is preliminary data.</text>
</comment>
<dbReference type="InterPro" id="IPR018965">
    <property type="entry name" value="Ub-activating_enz_E1_C"/>
</dbReference>
<comment type="similarity">
    <text evidence="3 10">Belongs to the ubiquitin-activating E1 family.</text>
</comment>
<evidence type="ECO:0000259" key="11">
    <source>
        <dbReference type="SMART" id="SM00985"/>
    </source>
</evidence>
<dbReference type="InterPro" id="IPR019572">
    <property type="entry name" value="UBA_E1_SCCH"/>
</dbReference>
<dbReference type="Gene3D" id="3.40.50.720">
    <property type="entry name" value="NAD(P)-binding Rossmann-like Domain"/>
    <property type="match status" value="1"/>
</dbReference>
<dbReference type="Pfam" id="PF16190">
    <property type="entry name" value="E1_FCCH"/>
    <property type="match status" value="1"/>
</dbReference>